<keyword evidence="5" id="KW-0804">Transcription</keyword>
<evidence type="ECO:0000256" key="5">
    <source>
        <dbReference type="ARBA" id="ARBA00023163"/>
    </source>
</evidence>
<dbReference type="Pfam" id="PF02954">
    <property type="entry name" value="HTH_8"/>
    <property type="match status" value="1"/>
</dbReference>
<dbReference type="PROSITE" id="PS00676">
    <property type="entry name" value="SIGMA54_INTERACT_2"/>
    <property type="match status" value="1"/>
</dbReference>
<dbReference type="InterPro" id="IPR027417">
    <property type="entry name" value="P-loop_NTPase"/>
</dbReference>
<organism evidence="7 8">
    <name type="scientific">Clostridium moutaii</name>
    <dbReference type="NCBI Taxonomy" id="3240932"/>
    <lineage>
        <taxon>Bacteria</taxon>
        <taxon>Bacillati</taxon>
        <taxon>Bacillota</taxon>
        <taxon>Clostridia</taxon>
        <taxon>Eubacteriales</taxon>
        <taxon>Clostridiaceae</taxon>
        <taxon>Clostridium</taxon>
    </lineage>
</organism>
<accession>A0ABV4BJZ1</accession>
<proteinExistence type="predicted"/>
<dbReference type="Gene3D" id="1.10.8.60">
    <property type="match status" value="1"/>
</dbReference>
<evidence type="ECO:0000259" key="6">
    <source>
        <dbReference type="PROSITE" id="PS50045"/>
    </source>
</evidence>
<protein>
    <submittedName>
        <fullName evidence="7">Sigma-54 interaction domain-containing protein</fullName>
    </submittedName>
</protein>
<keyword evidence="3" id="KW-0805">Transcription regulation</keyword>
<dbReference type="PROSITE" id="PS00675">
    <property type="entry name" value="SIGMA54_INTERACT_1"/>
    <property type="match status" value="1"/>
</dbReference>
<dbReference type="EMBL" id="JBGEWD010000001">
    <property type="protein sequence ID" value="MEY7999099.1"/>
    <property type="molecule type" value="Genomic_DNA"/>
</dbReference>
<dbReference type="SUPFAM" id="SSF46689">
    <property type="entry name" value="Homeodomain-like"/>
    <property type="match status" value="1"/>
</dbReference>
<dbReference type="Gene3D" id="1.10.10.60">
    <property type="entry name" value="Homeodomain-like"/>
    <property type="match status" value="1"/>
</dbReference>
<evidence type="ECO:0000256" key="1">
    <source>
        <dbReference type="ARBA" id="ARBA00022741"/>
    </source>
</evidence>
<dbReference type="RefSeq" id="WP_369702961.1">
    <property type="nucleotide sequence ID" value="NZ_JBGEWD010000001.1"/>
</dbReference>
<dbReference type="PROSITE" id="PS00688">
    <property type="entry name" value="SIGMA54_INTERACT_3"/>
    <property type="match status" value="1"/>
</dbReference>
<sequence length="456" mass="51919">MNDKISKSELEQYICSVNNMIFHNISLPTVFVDVKCNILNINPAFAKYFEVVFKDLEGCCLENVIPNSKLPDVIKTRTPEIEKIYKSDDKENIIIHSIPLFYRDELVGGMSLLTSESLENAGTFNKFANSNTSFRSKYTFNDILVNSDAGKLCKKRAEKFADTNFTVLITGESGVGKEMFAHAIHNKSKRRLKPFVKVNCAAIPENLAESELFGYNSGSFTGASKEGRCGKFELANGGTIFLDEIGDIPLCLQAKLLRVLQENEIERIGSNKILTIDVRVIAATNCNLKEKVLQGTFREDLFYRLNFLNLEIPPLRTRKGDIAVLVKSIQNNFYKKYNIKRFFPDDILKALYSYDWPGNIRELTNILGRIMVTSKNEIITMDDLPDFILKNCHPNDPNKNVHDKLLKDSIYKTESKLIMDTLIKNNFNKSKTARTLGIPRMTLYRKLKKLFPGENN</sequence>
<dbReference type="InterPro" id="IPR025662">
    <property type="entry name" value="Sigma_54_int_dom_ATP-bd_1"/>
</dbReference>
<evidence type="ECO:0000313" key="7">
    <source>
        <dbReference type="EMBL" id="MEY7999099.1"/>
    </source>
</evidence>
<dbReference type="Gene3D" id="3.40.50.300">
    <property type="entry name" value="P-loop containing nucleotide triphosphate hydrolases"/>
    <property type="match status" value="1"/>
</dbReference>
<evidence type="ECO:0000256" key="4">
    <source>
        <dbReference type="ARBA" id="ARBA00023125"/>
    </source>
</evidence>
<keyword evidence="2" id="KW-0067">ATP-binding</keyword>
<comment type="caution">
    <text evidence="7">The sequence shown here is derived from an EMBL/GenBank/DDBJ whole genome shotgun (WGS) entry which is preliminary data.</text>
</comment>
<dbReference type="Proteomes" id="UP001564657">
    <property type="component" value="Unassembled WGS sequence"/>
</dbReference>
<evidence type="ECO:0000256" key="3">
    <source>
        <dbReference type="ARBA" id="ARBA00023015"/>
    </source>
</evidence>
<keyword evidence="1" id="KW-0547">Nucleotide-binding</keyword>
<dbReference type="SUPFAM" id="SSF52540">
    <property type="entry name" value="P-loop containing nucleoside triphosphate hydrolases"/>
    <property type="match status" value="1"/>
</dbReference>
<dbReference type="InterPro" id="IPR025944">
    <property type="entry name" value="Sigma_54_int_dom_CS"/>
</dbReference>
<dbReference type="SMART" id="SM00382">
    <property type="entry name" value="AAA"/>
    <property type="match status" value="1"/>
</dbReference>
<reference evidence="7 8" key="1">
    <citation type="submission" date="2024-08" db="EMBL/GenBank/DDBJ databases">
        <title>Clostridium lapicellarii sp. nov., and Clostridium renhuaiense sp. nov., two species isolated from the mud in a fermentation cellar used for producing sauce-flavour Chinese liquors.</title>
        <authorList>
            <person name="Yang F."/>
            <person name="Wang H."/>
            <person name="Chen L.Q."/>
            <person name="Zhou N."/>
            <person name="Lu J.J."/>
            <person name="Pu X.X."/>
            <person name="Wan B."/>
            <person name="Wang L."/>
            <person name="Liu S.J."/>
        </authorList>
    </citation>
    <scope>NUCLEOTIDE SEQUENCE [LARGE SCALE GENOMIC DNA]</scope>
    <source>
        <strain evidence="7 8">MT-5</strain>
    </source>
</reference>
<dbReference type="PRINTS" id="PR01590">
    <property type="entry name" value="HTHFIS"/>
</dbReference>
<keyword evidence="4" id="KW-0238">DNA-binding</keyword>
<dbReference type="PANTHER" id="PTHR32071:SF57">
    <property type="entry name" value="C4-DICARBOXYLATE TRANSPORT TRANSCRIPTIONAL REGULATORY PROTEIN DCTD"/>
    <property type="match status" value="1"/>
</dbReference>
<dbReference type="PROSITE" id="PS50045">
    <property type="entry name" value="SIGMA54_INTERACT_4"/>
    <property type="match status" value="1"/>
</dbReference>
<evidence type="ECO:0000313" key="8">
    <source>
        <dbReference type="Proteomes" id="UP001564657"/>
    </source>
</evidence>
<dbReference type="InterPro" id="IPR002078">
    <property type="entry name" value="Sigma_54_int"/>
</dbReference>
<feature type="domain" description="Sigma-54 factor interaction" evidence="6">
    <location>
        <begin position="143"/>
        <end position="372"/>
    </location>
</feature>
<dbReference type="InterPro" id="IPR003593">
    <property type="entry name" value="AAA+_ATPase"/>
</dbReference>
<dbReference type="Pfam" id="PF00158">
    <property type="entry name" value="Sigma54_activat"/>
    <property type="match status" value="1"/>
</dbReference>
<gene>
    <name evidence="7" type="ORF">AB8U03_02600</name>
</gene>
<dbReference type="InterPro" id="IPR002197">
    <property type="entry name" value="HTH_Fis"/>
</dbReference>
<dbReference type="Pfam" id="PF25601">
    <property type="entry name" value="AAA_lid_14"/>
    <property type="match status" value="1"/>
</dbReference>
<dbReference type="InterPro" id="IPR058031">
    <property type="entry name" value="AAA_lid_NorR"/>
</dbReference>
<dbReference type="CDD" id="cd00009">
    <property type="entry name" value="AAA"/>
    <property type="match status" value="1"/>
</dbReference>
<name>A0ABV4BJZ1_9CLOT</name>
<evidence type="ECO:0000256" key="2">
    <source>
        <dbReference type="ARBA" id="ARBA00022840"/>
    </source>
</evidence>
<dbReference type="PANTHER" id="PTHR32071">
    <property type="entry name" value="TRANSCRIPTIONAL REGULATORY PROTEIN"/>
    <property type="match status" value="1"/>
</dbReference>
<dbReference type="Gene3D" id="3.30.450.20">
    <property type="entry name" value="PAS domain"/>
    <property type="match status" value="1"/>
</dbReference>
<keyword evidence="8" id="KW-1185">Reference proteome</keyword>
<dbReference type="InterPro" id="IPR009057">
    <property type="entry name" value="Homeodomain-like_sf"/>
</dbReference>
<dbReference type="InterPro" id="IPR025943">
    <property type="entry name" value="Sigma_54_int_dom_ATP-bd_2"/>
</dbReference>